<feature type="domain" description="Thioesterase" evidence="4">
    <location>
        <begin position="76"/>
        <end position="151"/>
    </location>
</feature>
<organism evidence="5 6">
    <name type="scientific">Actinokineospora fastidiosa</name>
    <dbReference type="NCBI Taxonomy" id="1816"/>
    <lineage>
        <taxon>Bacteria</taxon>
        <taxon>Bacillati</taxon>
        <taxon>Actinomycetota</taxon>
        <taxon>Actinomycetes</taxon>
        <taxon>Pseudonocardiales</taxon>
        <taxon>Pseudonocardiaceae</taxon>
        <taxon>Actinokineospora</taxon>
    </lineage>
</organism>
<keyword evidence="2" id="KW-0378">Hydrolase</keyword>
<dbReference type="InterPro" id="IPR029069">
    <property type="entry name" value="HotDog_dom_sf"/>
</dbReference>
<dbReference type="Proteomes" id="UP000660680">
    <property type="component" value="Unassembled WGS sequence"/>
</dbReference>
<dbReference type="GO" id="GO:0005829">
    <property type="term" value="C:cytosol"/>
    <property type="evidence" value="ECO:0007669"/>
    <property type="project" value="TreeGrafter"/>
</dbReference>
<evidence type="ECO:0000313" key="5">
    <source>
        <dbReference type="EMBL" id="GGS37350.1"/>
    </source>
</evidence>
<accession>A0A918GHD0</accession>
<dbReference type="EMBL" id="BMRB01000002">
    <property type="protein sequence ID" value="GGS37350.1"/>
    <property type="molecule type" value="Genomic_DNA"/>
</dbReference>
<dbReference type="InterPro" id="IPR003736">
    <property type="entry name" value="PAAI_dom"/>
</dbReference>
<evidence type="ECO:0000256" key="1">
    <source>
        <dbReference type="ARBA" id="ARBA00008324"/>
    </source>
</evidence>
<evidence type="ECO:0000256" key="2">
    <source>
        <dbReference type="ARBA" id="ARBA00022801"/>
    </source>
</evidence>
<dbReference type="Pfam" id="PF03061">
    <property type="entry name" value="4HBT"/>
    <property type="match status" value="1"/>
</dbReference>
<dbReference type="AlphaFoldDB" id="A0A918GHD0"/>
<comment type="caution">
    <text evidence="5">The sequence shown here is derived from an EMBL/GenBank/DDBJ whole genome shotgun (WGS) entry which is preliminary data.</text>
</comment>
<keyword evidence="6" id="KW-1185">Reference proteome</keyword>
<name>A0A918GHD0_9PSEU</name>
<comment type="similarity">
    <text evidence="1">Belongs to the thioesterase PaaI family.</text>
</comment>
<dbReference type="CDD" id="cd03443">
    <property type="entry name" value="PaaI_thioesterase"/>
    <property type="match status" value="1"/>
</dbReference>
<evidence type="ECO:0000313" key="6">
    <source>
        <dbReference type="Proteomes" id="UP000660680"/>
    </source>
</evidence>
<evidence type="ECO:0000256" key="3">
    <source>
        <dbReference type="SAM" id="MobiDB-lite"/>
    </source>
</evidence>
<dbReference type="PANTHER" id="PTHR43240:SF5">
    <property type="entry name" value="1,4-DIHYDROXY-2-NAPHTHOYL-COA THIOESTERASE 1"/>
    <property type="match status" value="1"/>
</dbReference>
<dbReference type="SUPFAM" id="SSF54637">
    <property type="entry name" value="Thioesterase/thiol ester dehydrase-isomerase"/>
    <property type="match status" value="1"/>
</dbReference>
<dbReference type="GO" id="GO:0061522">
    <property type="term" value="F:1,4-dihydroxy-2-naphthoyl-CoA thioesterase activity"/>
    <property type="evidence" value="ECO:0007669"/>
    <property type="project" value="TreeGrafter"/>
</dbReference>
<proteinExistence type="inferred from homology"/>
<dbReference type="Gene3D" id="3.10.129.10">
    <property type="entry name" value="Hotdog Thioesterase"/>
    <property type="match status" value="1"/>
</dbReference>
<evidence type="ECO:0000259" key="4">
    <source>
        <dbReference type="Pfam" id="PF03061"/>
    </source>
</evidence>
<feature type="region of interest" description="Disordered" evidence="3">
    <location>
        <begin position="1"/>
        <end position="22"/>
    </location>
</feature>
<dbReference type="NCBIfam" id="TIGR00369">
    <property type="entry name" value="unchar_dom_1"/>
    <property type="match status" value="1"/>
</dbReference>
<reference evidence="5" key="2">
    <citation type="submission" date="2020-09" db="EMBL/GenBank/DDBJ databases">
        <authorList>
            <person name="Sun Q."/>
            <person name="Ohkuma M."/>
        </authorList>
    </citation>
    <scope>NUCLEOTIDE SEQUENCE</scope>
    <source>
        <strain evidence="5">JCM 3276</strain>
    </source>
</reference>
<sequence length="168" mass="17788">MGYKRMPGRAPARTHWTDPPIPAKGLPVSTNLFPVQVNADYQAEQLIAKLGITLVECRPGLVVGTMPVSGNRQPVGIMHGGANAALAETLGSFAAWLHAGDGGQAVGTDLSCTHHRWVASGIVTGVATPLHEGRTSATYEIAITDDAGRRTCSARLTCAISRRVRRPR</sequence>
<gene>
    <name evidence="5" type="ORF">GCM10010171_35290</name>
</gene>
<dbReference type="InterPro" id="IPR006683">
    <property type="entry name" value="Thioestr_dom"/>
</dbReference>
<protein>
    <recommendedName>
        <fullName evidence="4">Thioesterase domain-containing protein</fullName>
    </recommendedName>
</protein>
<dbReference type="PANTHER" id="PTHR43240">
    <property type="entry name" value="1,4-DIHYDROXY-2-NAPHTHOYL-COA THIOESTERASE 1"/>
    <property type="match status" value="1"/>
</dbReference>
<reference evidence="5" key="1">
    <citation type="journal article" date="2014" name="Int. J. Syst. Evol. Microbiol.">
        <title>Complete genome sequence of Corynebacterium casei LMG S-19264T (=DSM 44701T), isolated from a smear-ripened cheese.</title>
        <authorList>
            <consortium name="US DOE Joint Genome Institute (JGI-PGF)"/>
            <person name="Walter F."/>
            <person name="Albersmeier A."/>
            <person name="Kalinowski J."/>
            <person name="Ruckert C."/>
        </authorList>
    </citation>
    <scope>NUCLEOTIDE SEQUENCE</scope>
    <source>
        <strain evidence="5">JCM 3276</strain>
    </source>
</reference>